<feature type="compositionally biased region" description="Basic residues" evidence="1">
    <location>
        <begin position="433"/>
        <end position="444"/>
    </location>
</feature>
<name>A0A0D7A330_9AGAR</name>
<sequence length="485" mass="55614">KAYMFEFELLGSSSPVIKRTVDVPSWYTFQELHYVIQYAFGPWQLCHLHEFNFTLSKPNRSGKISLGMQRDVLKLLDRHDAEEAEELITNARVELEDRVYLKDVFDPHGRLHNVVTRNGSILPLIYLYDFGDNWEHLITFKGEKLAVAARPLFSSAVGYGPAEDAGGVTGWQDVKAAFAASNPTRKQLEIRKWATEQMGMVGRDDPLAVEGGPYSPLKTPNVTVMNYDGRWVNHLEGKAYTFTIELLDSRDPVISRTVEVPAWYTFEKLHYIIQYGFSWRQSHMHEFTFPDLVPDPEDDDVLISKGTALEIKNSLSLEFPDDFENPPEWPMAYEHHTKLSDVYDPDGKFYKVVWRDGTFFLPLMYTYDFGDNWEHDITHVSEGPVLVDRPIFSEATGKADDRKQPQAFVVSCPFHIQVMVPWMILGVSKDGKRLRKRSKCKGRQSRSGSSAPGPLSSWALKRVKRIRLPLKLVHIIHTTLQVSTF</sequence>
<dbReference type="Pfam" id="PF07929">
    <property type="entry name" value="PRiA4_ORF3"/>
    <property type="match status" value="2"/>
</dbReference>
<feature type="domain" description="Plasmid pRiA4b Orf3-like" evidence="2">
    <location>
        <begin position="4"/>
        <end position="196"/>
    </location>
</feature>
<protein>
    <recommendedName>
        <fullName evidence="2">Plasmid pRiA4b Orf3-like domain-containing protein</fullName>
    </recommendedName>
</protein>
<feature type="domain" description="Plasmid pRiA4b Orf3-like" evidence="2">
    <location>
        <begin position="239"/>
        <end position="379"/>
    </location>
</feature>
<organism evidence="3 4">
    <name type="scientific">Fistulina hepatica ATCC 64428</name>
    <dbReference type="NCBI Taxonomy" id="1128425"/>
    <lineage>
        <taxon>Eukaryota</taxon>
        <taxon>Fungi</taxon>
        <taxon>Dikarya</taxon>
        <taxon>Basidiomycota</taxon>
        <taxon>Agaricomycotina</taxon>
        <taxon>Agaricomycetes</taxon>
        <taxon>Agaricomycetidae</taxon>
        <taxon>Agaricales</taxon>
        <taxon>Fistulinaceae</taxon>
        <taxon>Fistulina</taxon>
    </lineage>
</organism>
<dbReference type="PANTHER" id="PTHR41878:SF1">
    <property type="entry name" value="TNPR PROTEIN"/>
    <property type="match status" value="1"/>
</dbReference>
<accession>A0A0D7A330</accession>
<proteinExistence type="predicted"/>
<keyword evidence="4" id="KW-1185">Reference proteome</keyword>
<gene>
    <name evidence="3" type="ORF">FISHEDRAFT_50671</name>
</gene>
<reference evidence="3 4" key="1">
    <citation type="journal article" date="2015" name="Fungal Genet. Biol.">
        <title>Evolution of novel wood decay mechanisms in Agaricales revealed by the genome sequences of Fistulina hepatica and Cylindrobasidium torrendii.</title>
        <authorList>
            <person name="Floudas D."/>
            <person name="Held B.W."/>
            <person name="Riley R."/>
            <person name="Nagy L.G."/>
            <person name="Koehler G."/>
            <person name="Ransdell A.S."/>
            <person name="Younus H."/>
            <person name="Chow J."/>
            <person name="Chiniquy J."/>
            <person name="Lipzen A."/>
            <person name="Tritt A."/>
            <person name="Sun H."/>
            <person name="Haridas S."/>
            <person name="LaButti K."/>
            <person name="Ohm R.A."/>
            <person name="Kues U."/>
            <person name="Blanchette R.A."/>
            <person name="Grigoriev I.V."/>
            <person name="Minto R.E."/>
            <person name="Hibbett D.S."/>
        </authorList>
    </citation>
    <scope>NUCLEOTIDE SEQUENCE [LARGE SCALE GENOMIC DNA]</scope>
    <source>
        <strain evidence="3 4">ATCC 64428</strain>
    </source>
</reference>
<dbReference type="EMBL" id="KN882065">
    <property type="protein sequence ID" value="KIY44789.1"/>
    <property type="molecule type" value="Genomic_DNA"/>
</dbReference>
<dbReference type="SUPFAM" id="SSF159941">
    <property type="entry name" value="MM3350-like"/>
    <property type="match status" value="2"/>
</dbReference>
<feature type="region of interest" description="Disordered" evidence="1">
    <location>
        <begin position="433"/>
        <end position="454"/>
    </location>
</feature>
<feature type="non-terminal residue" evidence="3">
    <location>
        <position position="1"/>
    </location>
</feature>
<dbReference type="Proteomes" id="UP000054144">
    <property type="component" value="Unassembled WGS sequence"/>
</dbReference>
<dbReference type="AlphaFoldDB" id="A0A0D7A330"/>
<dbReference type="InterPro" id="IPR024047">
    <property type="entry name" value="MM3350-like_sf"/>
</dbReference>
<evidence type="ECO:0000313" key="3">
    <source>
        <dbReference type="EMBL" id="KIY44789.1"/>
    </source>
</evidence>
<dbReference type="OrthoDB" id="407198at2759"/>
<dbReference type="Gene3D" id="3.10.290.30">
    <property type="entry name" value="MM3350-like"/>
    <property type="match status" value="2"/>
</dbReference>
<evidence type="ECO:0000313" key="4">
    <source>
        <dbReference type="Proteomes" id="UP000054144"/>
    </source>
</evidence>
<evidence type="ECO:0000256" key="1">
    <source>
        <dbReference type="SAM" id="MobiDB-lite"/>
    </source>
</evidence>
<evidence type="ECO:0000259" key="2">
    <source>
        <dbReference type="Pfam" id="PF07929"/>
    </source>
</evidence>
<dbReference type="PANTHER" id="PTHR41878">
    <property type="entry name" value="LEXA REPRESSOR-RELATED"/>
    <property type="match status" value="1"/>
</dbReference>
<dbReference type="InterPro" id="IPR012912">
    <property type="entry name" value="Plasmid_pRiA4b_Orf3-like"/>
</dbReference>